<evidence type="ECO:0000313" key="23">
    <source>
        <dbReference type="Proteomes" id="UP000091979"/>
    </source>
</evidence>
<keyword evidence="9" id="KW-0547">Nucleotide-binding</keyword>
<dbReference type="PANTHER" id="PTHR43065:SF54">
    <property type="entry name" value="SENSOR PROTEIN ZRAS"/>
    <property type="match status" value="1"/>
</dbReference>
<feature type="domain" description="PAS" evidence="20">
    <location>
        <begin position="260"/>
        <end position="304"/>
    </location>
</feature>
<comment type="catalytic activity">
    <reaction evidence="1">
        <text>ATP + protein L-histidine = ADP + protein N-phospho-L-histidine.</text>
        <dbReference type="EC" id="2.7.13.3"/>
    </reaction>
</comment>
<dbReference type="PROSITE" id="PS50113">
    <property type="entry name" value="PAC"/>
    <property type="match status" value="1"/>
</dbReference>
<dbReference type="EMBL" id="JXMS01000013">
    <property type="protein sequence ID" value="OBQ51723.1"/>
    <property type="molecule type" value="Genomic_DNA"/>
</dbReference>
<evidence type="ECO:0000256" key="3">
    <source>
        <dbReference type="ARBA" id="ARBA00012438"/>
    </source>
</evidence>
<evidence type="ECO:0000256" key="13">
    <source>
        <dbReference type="ARBA" id="ARBA00022989"/>
    </source>
</evidence>
<feature type="transmembrane region" description="Helical" evidence="18">
    <location>
        <begin position="20"/>
        <end position="39"/>
    </location>
</feature>
<keyword evidence="8 18" id="KW-0812">Transmembrane</keyword>
<dbReference type="Gene3D" id="1.10.287.130">
    <property type="match status" value="1"/>
</dbReference>
<dbReference type="Gene3D" id="3.30.450.20">
    <property type="entry name" value="PAS domain"/>
    <property type="match status" value="2"/>
</dbReference>
<evidence type="ECO:0000259" key="19">
    <source>
        <dbReference type="PROSITE" id="PS50109"/>
    </source>
</evidence>
<dbReference type="SUPFAM" id="SSF55785">
    <property type="entry name" value="PYP-like sensor domain (PAS domain)"/>
    <property type="match status" value="1"/>
</dbReference>
<organism evidence="22 23">
    <name type="scientific">Halodesulfovibrio spirochaetisodalis</name>
    <dbReference type="NCBI Taxonomy" id="1560234"/>
    <lineage>
        <taxon>Bacteria</taxon>
        <taxon>Pseudomonadati</taxon>
        <taxon>Thermodesulfobacteriota</taxon>
        <taxon>Desulfovibrionia</taxon>
        <taxon>Desulfovibrionales</taxon>
        <taxon>Desulfovibrionaceae</taxon>
        <taxon>Halodesulfovibrio</taxon>
    </lineage>
</organism>
<dbReference type="InterPro" id="IPR000014">
    <property type="entry name" value="PAS"/>
</dbReference>
<dbReference type="InterPro" id="IPR004358">
    <property type="entry name" value="Sig_transdc_His_kin-like_C"/>
</dbReference>
<evidence type="ECO:0000313" key="22">
    <source>
        <dbReference type="EMBL" id="OBQ51723.1"/>
    </source>
</evidence>
<reference evidence="22 23" key="1">
    <citation type="submission" date="2015-01" db="EMBL/GenBank/DDBJ databases">
        <title>Desulfovibrio sp. JC271 draft genome sequence.</title>
        <authorList>
            <person name="Shivani Y."/>
            <person name="Subhash Y."/>
            <person name="Sasikala C."/>
            <person name="Ramana C.V."/>
        </authorList>
    </citation>
    <scope>NUCLEOTIDE SEQUENCE [LARGE SCALE GENOMIC DNA]</scope>
    <source>
        <strain evidence="22 23">JC271</strain>
    </source>
</reference>
<dbReference type="InterPro" id="IPR036890">
    <property type="entry name" value="HATPase_C_sf"/>
</dbReference>
<dbReference type="Proteomes" id="UP000091979">
    <property type="component" value="Unassembled WGS sequence"/>
</dbReference>
<evidence type="ECO:0000256" key="10">
    <source>
        <dbReference type="ARBA" id="ARBA00022777"/>
    </source>
</evidence>
<dbReference type="RefSeq" id="WP_066854703.1">
    <property type="nucleotide sequence ID" value="NZ_JXMS01000013.1"/>
</dbReference>
<dbReference type="CDD" id="cd00082">
    <property type="entry name" value="HisKA"/>
    <property type="match status" value="1"/>
</dbReference>
<dbReference type="OrthoDB" id="9773941at2"/>
<evidence type="ECO:0000256" key="12">
    <source>
        <dbReference type="ARBA" id="ARBA00022840"/>
    </source>
</evidence>
<evidence type="ECO:0000256" key="2">
    <source>
        <dbReference type="ARBA" id="ARBA00004429"/>
    </source>
</evidence>
<evidence type="ECO:0000256" key="8">
    <source>
        <dbReference type="ARBA" id="ARBA00022692"/>
    </source>
</evidence>
<evidence type="ECO:0000256" key="11">
    <source>
        <dbReference type="ARBA" id="ARBA00022833"/>
    </source>
</evidence>
<dbReference type="InterPro" id="IPR036097">
    <property type="entry name" value="HisK_dim/P_sf"/>
</dbReference>
<dbReference type="SMART" id="SM00388">
    <property type="entry name" value="HisKA"/>
    <property type="match status" value="1"/>
</dbReference>
<dbReference type="InterPro" id="IPR005467">
    <property type="entry name" value="His_kinase_dom"/>
</dbReference>
<keyword evidence="23" id="KW-1185">Reference proteome</keyword>
<evidence type="ECO:0000256" key="4">
    <source>
        <dbReference type="ARBA" id="ARBA00022475"/>
    </source>
</evidence>
<evidence type="ECO:0000256" key="1">
    <source>
        <dbReference type="ARBA" id="ARBA00000085"/>
    </source>
</evidence>
<dbReference type="GO" id="GO:0005886">
    <property type="term" value="C:plasma membrane"/>
    <property type="evidence" value="ECO:0007669"/>
    <property type="project" value="UniProtKB-SubCell"/>
</dbReference>
<keyword evidence="4" id="KW-1003">Cell membrane</keyword>
<accession>A0A1B7XCP5</accession>
<dbReference type="PATRIC" id="fig|1560234.3.peg.622"/>
<dbReference type="Pfam" id="PF00512">
    <property type="entry name" value="HisKA"/>
    <property type="match status" value="1"/>
</dbReference>
<dbReference type="InterPro" id="IPR035965">
    <property type="entry name" value="PAS-like_dom_sf"/>
</dbReference>
<dbReference type="InterPro" id="IPR013767">
    <property type="entry name" value="PAS_fold"/>
</dbReference>
<evidence type="ECO:0000256" key="15">
    <source>
        <dbReference type="ARBA" id="ARBA00023016"/>
    </source>
</evidence>
<keyword evidence="6" id="KW-0597">Phosphoprotein</keyword>
<proteinExistence type="predicted"/>
<dbReference type="Pfam" id="PF00989">
    <property type="entry name" value="PAS"/>
    <property type="match status" value="1"/>
</dbReference>
<dbReference type="PRINTS" id="PR00344">
    <property type="entry name" value="BCTRLSENSOR"/>
</dbReference>
<dbReference type="PROSITE" id="PS50109">
    <property type="entry name" value="HIS_KIN"/>
    <property type="match status" value="1"/>
</dbReference>
<dbReference type="PROSITE" id="PS50112">
    <property type="entry name" value="PAS"/>
    <property type="match status" value="1"/>
</dbReference>
<keyword evidence="7" id="KW-0808">Transferase</keyword>
<dbReference type="InterPro" id="IPR003661">
    <property type="entry name" value="HisK_dim/P_dom"/>
</dbReference>
<dbReference type="NCBIfam" id="TIGR00229">
    <property type="entry name" value="sensory_box"/>
    <property type="match status" value="1"/>
</dbReference>
<dbReference type="EC" id="2.7.13.3" evidence="3"/>
<keyword evidence="13 18" id="KW-1133">Transmembrane helix</keyword>
<evidence type="ECO:0000256" key="5">
    <source>
        <dbReference type="ARBA" id="ARBA00022519"/>
    </source>
</evidence>
<keyword evidence="12" id="KW-0067">ATP-binding</keyword>
<keyword evidence="16 18" id="KW-0472">Membrane</keyword>
<evidence type="ECO:0000259" key="20">
    <source>
        <dbReference type="PROSITE" id="PS50112"/>
    </source>
</evidence>
<keyword evidence="11" id="KW-0862">Zinc</keyword>
<dbReference type="SUPFAM" id="SSF55874">
    <property type="entry name" value="ATPase domain of HSP90 chaperone/DNA topoisomerase II/histidine kinase"/>
    <property type="match status" value="1"/>
</dbReference>
<dbReference type="SUPFAM" id="SSF103190">
    <property type="entry name" value="Sensory domain-like"/>
    <property type="match status" value="1"/>
</dbReference>
<protein>
    <recommendedName>
        <fullName evidence="17">Sensor histidine kinase ZraS</fullName>
        <ecNumber evidence="3">2.7.13.3</ecNumber>
    </recommendedName>
</protein>
<dbReference type="CDD" id="cd00130">
    <property type="entry name" value="PAS"/>
    <property type="match status" value="1"/>
</dbReference>
<dbReference type="Gene3D" id="3.30.565.10">
    <property type="entry name" value="Histidine kinase-like ATPase, C-terminal domain"/>
    <property type="match status" value="1"/>
</dbReference>
<evidence type="ECO:0000256" key="14">
    <source>
        <dbReference type="ARBA" id="ARBA00023012"/>
    </source>
</evidence>
<name>A0A1B7XCP5_9BACT</name>
<dbReference type="Pfam" id="PF02518">
    <property type="entry name" value="HATPase_c"/>
    <property type="match status" value="1"/>
</dbReference>
<evidence type="ECO:0000256" key="17">
    <source>
        <dbReference type="ARBA" id="ARBA00044982"/>
    </source>
</evidence>
<evidence type="ECO:0000259" key="21">
    <source>
        <dbReference type="PROSITE" id="PS50113"/>
    </source>
</evidence>
<evidence type="ECO:0000256" key="7">
    <source>
        <dbReference type="ARBA" id="ARBA00022679"/>
    </source>
</evidence>
<dbReference type="GO" id="GO:0005524">
    <property type="term" value="F:ATP binding"/>
    <property type="evidence" value="ECO:0007669"/>
    <property type="project" value="UniProtKB-KW"/>
</dbReference>
<evidence type="ECO:0000256" key="6">
    <source>
        <dbReference type="ARBA" id="ARBA00022553"/>
    </source>
</evidence>
<comment type="caution">
    <text evidence="22">The sequence shown here is derived from an EMBL/GenBank/DDBJ whole genome shotgun (WGS) entry which is preliminary data.</text>
</comment>
<keyword evidence="15" id="KW-0346">Stress response</keyword>
<sequence length="605" mass="66678">MKETILRKKKVVRSQFATSLWVLIGGIIILGLAITLMTIRGINQENRQLETFYEEKGASIITALEAGTRTDLRHNIRALRLQTMLEEMSSQSGILFLMATDANGMIIAHSDPAVVGTRAFTPQQLAELKPGKSTSWRIMEQGEHKAFVVYRDFTPFKRGDGTSSQRMMHGMHRMMRNMRRGDIGCTKEEHMFRRKLFPQDGPAPVIYIGLDEKTFATAQTVNREHALVNAVFILLIGLAGFLALSWAQKARQSRRRLQSSEALANEVMYNLPDGLLVTDDEGRIALLNDIALEQLNIKDSKVVGSMPSEVLPECVARLVELTGDEALSEVEVECLGEQGEAIPVGVSGSAVTLDDGTSIGYVYMLRDLREVRRLEAEVRRKEKLAAVGSLAAGVAHEIRNPLSSIKGYATYFGSRFDEGSEDREAANIMVHEVERLNRVITDLINLSRPSDLRRSETDMNALIAHCFGLIKQDAASHNIELDLQADETIPQLFVDPDRLSQAVLNICLNSLEAMPDGGKLSMNLSHTDEKVTLAIADTGKGISKEDVARIFEPYYTTKSQGTGLGLSIVLKIVEAHGGTIRVHSKEGVGAQFVIEIPVSPVGENA</sequence>
<gene>
    <name evidence="22" type="ORF">SP90_08955</name>
</gene>
<evidence type="ECO:0000256" key="16">
    <source>
        <dbReference type="ARBA" id="ARBA00023136"/>
    </source>
</evidence>
<dbReference type="InterPro" id="IPR000700">
    <property type="entry name" value="PAS-assoc_C"/>
</dbReference>
<keyword evidence="5" id="KW-0997">Cell inner membrane</keyword>
<evidence type="ECO:0000256" key="18">
    <source>
        <dbReference type="SAM" id="Phobius"/>
    </source>
</evidence>
<keyword evidence="14" id="KW-0902">Two-component regulatory system</keyword>
<dbReference type="CDD" id="cd00075">
    <property type="entry name" value="HATPase"/>
    <property type="match status" value="1"/>
</dbReference>
<keyword evidence="10" id="KW-0418">Kinase</keyword>
<dbReference type="InterPro" id="IPR029151">
    <property type="entry name" value="Sensor-like_sf"/>
</dbReference>
<comment type="subcellular location">
    <subcellularLocation>
        <location evidence="2">Cell inner membrane</location>
        <topology evidence="2">Multi-pass membrane protein</topology>
    </subcellularLocation>
</comment>
<dbReference type="SMART" id="SM00387">
    <property type="entry name" value="HATPase_c"/>
    <property type="match status" value="1"/>
</dbReference>
<dbReference type="GO" id="GO:0000155">
    <property type="term" value="F:phosphorelay sensor kinase activity"/>
    <property type="evidence" value="ECO:0007669"/>
    <property type="project" value="InterPro"/>
</dbReference>
<evidence type="ECO:0000256" key="9">
    <source>
        <dbReference type="ARBA" id="ARBA00022741"/>
    </source>
</evidence>
<feature type="domain" description="Histidine kinase" evidence="19">
    <location>
        <begin position="393"/>
        <end position="600"/>
    </location>
</feature>
<dbReference type="InterPro" id="IPR003594">
    <property type="entry name" value="HATPase_dom"/>
</dbReference>
<dbReference type="GO" id="GO:0006355">
    <property type="term" value="P:regulation of DNA-templated transcription"/>
    <property type="evidence" value="ECO:0007669"/>
    <property type="project" value="InterPro"/>
</dbReference>
<dbReference type="AlphaFoldDB" id="A0A1B7XCP5"/>
<dbReference type="STRING" id="1560234.SP90_08955"/>
<feature type="domain" description="PAC" evidence="21">
    <location>
        <begin position="328"/>
        <end position="380"/>
    </location>
</feature>
<dbReference type="SUPFAM" id="SSF47384">
    <property type="entry name" value="Homodimeric domain of signal transducing histidine kinase"/>
    <property type="match status" value="1"/>
</dbReference>
<dbReference type="PANTHER" id="PTHR43065">
    <property type="entry name" value="SENSOR HISTIDINE KINASE"/>
    <property type="match status" value="1"/>
</dbReference>
<feature type="transmembrane region" description="Helical" evidence="18">
    <location>
        <begin position="226"/>
        <end position="247"/>
    </location>
</feature>